<dbReference type="EMBL" id="CP018799">
    <property type="protein sequence ID" value="ATX80225.1"/>
    <property type="molecule type" value="Genomic_DNA"/>
</dbReference>
<evidence type="ECO:0000259" key="9">
    <source>
        <dbReference type="PROSITE" id="PS51737"/>
    </source>
</evidence>
<dbReference type="InterPro" id="IPR006118">
    <property type="entry name" value="Recombinase_CS"/>
</dbReference>
<dbReference type="InterPro" id="IPR006119">
    <property type="entry name" value="Resolv_N"/>
</dbReference>
<feature type="coiled-coil region" evidence="6">
    <location>
        <begin position="383"/>
        <end position="410"/>
    </location>
</feature>
<evidence type="ECO:0000256" key="4">
    <source>
        <dbReference type="PIRSR" id="PIRSR606118-50"/>
    </source>
</evidence>
<dbReference type="Pfam" id="PF07508">
    <property type="entry name" value="Recombinase"/>
    <property type="match status" value="1"/>
</dbReference>
<name>A0A2K8KZ05_MARES</name>
<dbReference type="InterPro" id="IPR011109">
    <property type="entry name" value="DNA_bind_recombinase_dom"/>
</dbReference>
<organism evidence="10 11">
    <name type="scientific">Mariprofundus aestuarium</name>
    <dbReference type="NCBI Taxonomy" id="1921086"/>
    <lineage>
        <taxon>Bacteria</taxon>
        <taxon>Pseudomonadati</taxon>
        <taxon>Pseudomonadota</taxon>
        <taxon>Candidatius Mariprofundia</taxon>
        <taxon>Mariprofundales</taxon>
        <taxon>Mariprofundaceae</taxon>
        <taxon>Mariprofundus</taxon>
    </lineage>
</organism>
<dbReference type="PROSITE" id="PS51736">
    <property type="entry name" value="RECOMBINASES_3"/>
    <property type="match status" value="1"/>
</dbReference>
<dbReference type="SMART" id="SM00857">
    <property type="entry name" value="Resolvase"/>
    <property type="match status" value="1"/>
</dbReference>
<evidence type="ECO:0000256" key="7">
    <source>
        <dbReference type="SAM" id="MobiDB-lite"/>
    </source>
</evidence>
<dbReference type="InterPro" id="IPR025827">
    <property type="entry name" value="Zn_ribbon_recom_dom"/>
</dbReference>
<dbReference type="CDD" id="cd00338">
    <property type="entry name" value="Ser_Recombinase"/>
    <property type="match status" value="1"/>
</dbReference>
<dbReference type="KEGG" id="maes:Ga0123461_1812"/>
<dbReference type="GO" id="GO:0000150">
    <property type="term" value="F:DNA strand exchange activity"/>
    <property type="evidence" value="ECO:0007669"/>
    <property type="project" value="InterPro"/>
</dbReference>
<dbReference type="InterPro" id="IPR050639">
    <property type="entry name" value="SSR_resolvase"/>
</dbReference>
<feature type="domain" description="Resolvase/invertase-type recombinase catalytic" evidence="8">
    <location>
        <begin position="2"/>
        <end position="154"/>
    </location>
</feature>
<dbReference type="AlphaFoldDB" id="A0A2K8KZ05"/>
<dbReference type="Gene3D" id="3.90.1750.20">
    <property type="entry name" value="Putative Large Serine Recombinase, Chain B, Domain 2"/>
    <property type="match status" value="1"/>
</dbReference>
<dbReference type="Pfam" id="PF00239">
    <property type="entry name" value="Resolvase"/>
    <property type="match status" value="1"/>
</dbReference>
<evidence type="ECO:0000256" key="3">
    <source>
        <dbReference type="ARBA" id="ARBA00023172"/>
    </source>
</evidence>
<dbReference type="InterPro" id="IPR036162">
    <property type="entry name" value="Resolvase-like_N_sf"/>
</dbReference>
<feature type="domain" description="Recombinase" evidence="9">
    <location>
        <begin position="158"/>
        <end position="288"/>
    </location>
</feature>
<dbReference type="Pfam" id="PF13408">
    <property type="entry name" value="Zn_ribbon_recom"/>
    <property type="match status" value="1"/>
</dbReference>
<dbReference type="GO" id="GO:0015074">
    <property type="term" value="P:DNA integration"/>
    <property type="evidence" value="ECO:0007669"/>
    <property type="project" value="UniProtKB-KW"/>
</dbReference>
<evidence type="ECO:0000256" key="2">
    <source>
        <dbReference type="ARBA" id="ARBA00023125"/>
    </source>
</evidence>
<dbReference type="PANTHER" id="PTHR30461:SF23">
    <property type="entry name" value="DNA RECOMBINASE-RELATED"/>
    <property type="match status" value="1"/>
</dbReference>
<evidence type="ECO:0000313" key="10">
    <source>
        <dbReference type="EMBL" id="ATX80225.1"/>
    </source>
</evidence>
<keyword evidence="2" id="KW-0238">DNA-binding</keyword>
<keyword evidence="3" id="KW-0233">DNA recombination</keyword>
<proteinExistence type="predicted"/>
<evidence type="ECO:0000259" key="8">
    <source>
        <dbReference type="PROSITE" id="PS51736"/>
    </source>
</evidence>
<dbReference type="OrthoDB" id="9797501at2"/>
<dbReference type="InterPro" id="IPR038109">
    <property type="entry name" value="DNA_bind_recomb_sf"/>
</dbReference>
<keyword evidence="6" id="KW-0175">Coiled coil</keyword>
<dbReference type="PROSITE" id="PS51737">
    <property type="entry name" value="RECOMBINASE_DNA_BIND"/>
    <property type="match status" value="1"/>
</dbReference>
<feature type="region of interest" description="Disordered" evidence="7">
    <location>
        <begin position="147"/>
        <end position="173"/>
    </location>
</feature>
<keyword evidence="1" id="KW-0229">DNA integration</keyword>
<reference evidence="10 11" key="1">
    <citation type="submission" date="2016-12" db="EMBL/GenBank/DDBJ databases">
        <title>Isolation and genomic insights into novel planktonic Zetaproteobacteria from stratified waters of the Chesapeake Bay.</title>
        <authorList>
            <person name="McAllister S.M."/>
            <person name="Kato S."/>
            <person name="Chan C.S."/>
            <person name="Chiu B.K."/>
            <person name="Field E.K."/>
        </authorList>
    </citation>
    <scope>NUCLEOTIDE SEQUENCE [LARGE SCALE GENOMIC DNA]</scope>
    <source>
        <strain evidence="10 11">CP-5</strain>
    </source>
</reference>
<evidence type="ECO:0000256" key="5">
    <source>
        <dbReference type="PROSITE-ProRule" id="PRU10137"/>
    </source>
</evidence>
<sequence>MAVALYARVSTARQAEKDLSIPDQLKQMRAWCKSQGYTVAMEYVEAGASATDDKRPEFQRMIGDATHSPTPFEGIIVHSLSRFFRDSLEFGLYERKLNKAGVKLVSITQQTSDDPSGEMARKIFNVFDEYQSKENGKHTQRAMKENARQGFWNGSTPPFGYRTEEVPLQGRRGNKKRLRLDPAESNIVKKIFNLYLNGHRGTALGLRSIATHLNERGLLKRGKSWGKTEVCNVLSNPIYKGEYYFNKRDSKSKKLKPEIEWIKLEVDKVVSAKLFDRARARSAARAPAKVPPRLVNTPTLLTGFLKCGCCGGSMTLATGKGGKYKYYKCTTRINKGTKACNGQSVPMENLDALILERMADKILIPSRIEMLLKEMRQKQTASRTTEKEEIGKLTAELKDLEKKRNRLFAAVEEGILPLDGSLKRRAHKQQVRHQEILTEIAGYRRSQYMPLKAIHSKHIENFSVAMRQRLLNRESCLGKEYLKLLVDNIIVDGKVATISGSYSALANALTQTTGGVPSFVPNWLPKQDSNKRTGE</sequence>
<evidence type="ECO:0000313" key="11">
    <source>
        <dbReference type="Proteomes" id="UP000231701"/>
    </source>
</evidence>
<protein>
    <submittedName>
        <fullName evidence="10">Site-specific DNA recombinase</fullName>
    </submittedName>
</protein>
<gene>
    <name evidence="10" type="ORF">Ga0123461_1812</name>
</gene>
<dbReference type="Gene3D" id="3.40.50.1390">
    <property type="entry name" value="Resolvase, N-terminal catalytic domain"/>
    <property type="match status" value="1"/>
</dbReference>
<feature type="active site" description="O-(5'-phospho-DNA)-serine intermediate" evidence="4 5">
    <location>
        <position position="10"/>
    </location>
</feature>
<dbReference type="PANTHER" id="PTHR30461">
    <property type="entry name" value="DNA-INVERTASE FROM LAMBDOID PROPHAGE"/>
    <property type="match status" value="1"/>
</dbReference>
<keyword evidence="11" id="KW-1185">Reference proteome</keyword>
<dbReference type="GO" id="GO:0003677">
    <property type="term" value="F:DNA binding"/>
    <property type="evidence" value="ECO:0007669"/>
    <property type="project" value="UniProtKB-KW"/>
</dbReference>
<dbReference type="RefSeq" id="WP_100278021.1">
    <property type="nucleotide sequence ID" value="NZ_CP018799.1"/>
</dbReference>
<evidence type="ECO:0000256" key="1">
    <source>
        <dbReference type="ARBA" id="ARBA00022908"/>
    </source>
</evidence>
<evidence type="ECO:0000256" key="6">
    <source>
        <dbReference type="SAM" id="Coils"/>
    </source>
</evidence>
<dbReference type="Proteomes" id="UP000231701">
    <property type="component" value="Chromosome"/>
</dbReference>
<dbReference type="PROSITE" id="PS00397">
    <property type="entry name" value="RECOMBINASES_1"/>
    <property type="match status" value="1"/>
</dbReference>
<dbReference type="SUPFAM" id="SSF53041">
    <property type="entry name" value="Resolvase-like"/>
    <property type="match status" value="1"/>
</dbReference>
<accession>A0A2K8KZ05</accession>